<name>A0A1A9UPQ6_GLOAU</name>
<evidence type="ECO:0000313" key="3">
    <source>
        <dbReference type="EnsemblMetazoa" id="GAUT011400-PA"/>
    </source>
</evidence>
<protein>
    <submittedName>
        <fullName evidence="3">Uncharacterized protein</fullName>
    </submittedName>
</protein>
<evidence type="ECO:0000256" key="1">
    <source>
        <dbReference type="SAM" id="MobiDB-lite"/>
    </source>
</evidence>
<keyword evidence="2" id="KW-0472">Membrane</keyword>
<dbReference type="Proteomes" id="UP000078200">
    <property type="component" value="Unassembled WGS sequence"/>
</dbReference>
<dbReference type="AlphaFoldDB" id="A0A1A9UPQ6"/>
<dbReference type="VEuPathDB" id="VectorBase:GAUT011400"/>
<keyword evidence="4" id="KW-1185">Reference proteome</keyword>
<accession>A0A1A9UPQ6</accession>
<dbReference type="EnsemblMetazoa" id="GAUT011400-RA">
    <property type="protein sequence ID" value="GAUT011400-PA"/>
    <property type="gene ID" value="GAUT011400"/>
</dbReference>
<feature type="region of interest" description="Disordered" evidence="1">
    <location>
        <begin position="120"/>
        <end position="143"/>
    </location>
</feature>
<proteinExistence type="predicted"/>
<keyword evidence="2" id="KW-1133">Transmembrane helix</keyword>
<feature type="compositionally biased region" description="Low complexity" evidence="1">
    <location>
        <begin position="120"/>
        <end position="132"/>
    </location>
</feature>
<reference evidence="3" key="1">
    <citation type="submission" date="2020-05" db="UniProtKB">
        <authorList>
            <consortium name="EnsemblMetazoa"/>
        </authorList>
    </citation>
    <scope>IDENTIFICATION</scope>
    <source>
        <strain evidence="3">TTRI</strain>
    </source>
</reference>
<feature type="transmembrane region" description="Helical" evidence="2">
    <location>
        <begin position="29"/>
        <end position="51"/>
    </location>
</feature>
<evidence type="ECO:0000256" key="2">
    <source>
        <dbReference type="SAM" id="Phobius"/>
    </source>
</evidence>
<keyword evidence="2" id="KW-0812">Transmembrane</keyword>
<evidence type="ECO:0000313" key="4">
    <source>
        <dbReference type="Proteomes" id="UP000078200"/>
    </source>
</evidence>
<sequence length="218" mass="24813">MTEVKEKVKMHKQTNKITIDGLNKLSTHMYIGGCFGVILVPLSTSLLWLIVCSTTNCFLVQEFQVDRFARSHHNTCQTFQLSSGFYHESFLLNPNPNFDSSMGFLARGTGFGRINEVNNNNVENTGGPVNNNKEAGGDTESPPVEVDHLQEEEFNDYLKILDNGFRTQIVNTERKEEDIKFIFGNNHINSDIKFSRCSYLAKGIERENQLKTQISYFN</sequence>
<organism evidence="3 4">
    <name type="scientific">Glossina austeni</name>
    <name type="common">Savannah tsetse fly</name>
    <dbReference type="NCBI Taxonomy" id="7395"/>
    <lineage>
        <taxon>Eukaryota</taxon>
        <taxon>Metazoa</taxon>
        <taxon>Ecdysozoa</taxon>
        <taxon>Arthropoda</taxon>
        <taxon>Hexapoda</taxon>
        <taxon>Insecta</taxon>
        <taxon>Pterygota</taxon>
        <taxon>Neoptera</taxon>
        <taxon>Endopterygota</taxon>
        <taxon>Diptera</taxon>
        <taxon>Brachycera</taxon>
        <taxon>Muscomorpha</taxon>
        <taxon>Hippoboscoidea</taxon>
        <taxon>Glossinidae</taxon>
        <taxon>Glossina</taxon>
    </lineage>
</organism>